<sequence length="210" mass="24126">MLQNRVDPLGRIIKTSARGSWMGNRGVIHNEHKEIIREFKHIAWITCVLEFKGRERTVMTAGRWTELFFLDEATAFAAGHRPCFECRREDAKRFKSCWIQGNHLYNFSMSTSIKEIDAIIHRERITHEEEKAMHQRLPSAIPEGTFTLMNEDPYLFSKGKLHRWTPFGYEDSIAVPEASLLTILTPDSIVNAFRAGYAPQIKGGEFGDSP</sequence>
<keyword evidence="2" id="KW-1185">Reference proteome</keyword>
<gene>
    <name evidence="1" type="ORF">KK062_09285</name>
</gene>
<reference evidence="1 2" key="1">
    <citation type="submission" date="2021-05" db="EMBL/GenBank/DDBJ databases">
        <title>A Polyphasic approach of four new species of the genus Ohtaekwangia: Ohtaekwangia histidinii sp. nov., Ohtaekwangia cretensis sp. nov., Ohtaekwangia indiensis sp. nov., Ohtaekwangia reichenbachii sp. nov. from diverse environment.</title>
        <authorList>
            <person name="Octaviana S."/>
        </authorList>
    </citation>
    <scope>NUCLEOTIDE SEQUENCE [LARGE SCALE GENOMIC DNA]</scope>
    <source>
        <strain evidence="1 2">PWU5</strain>
    </source>
</reference>
<name>A0AAP2GPA3_9BACT</name>
<dbReference type="AlphaFoldDB" id="A0AAP2GPA3"/>
<evidence type="ECO:0000313" key="2">
    <source>
        <dbReference type="Proteomes" id="UP001319080"/>
    </source>
</evidence>
<proteinExistence type="predicted"/>
<organism evidence="1 2">
    <name type="scientific">Dawidia cretensis</name>
    <dbReference type="NCBI Taxonomy" id="2782350"/>
    <lineage>
        <taxon>Bacteria</taxon>
        <taxon>Pseudomonadati</taxon>
        <taxon>Bacteroidota</taxon>
        <taxon>Cytophagia</taxon>
        <taxon>Cytophagales</taxon>
        <taxon>Chryseotaleaceae</taxon>
        <taxon>Dawidia</taxon>
    </lineage>
</organism>
<dbReference type="EMBL" id="JAHESE010000006">
    <property type="protein sequence ID" value="MBT1708416.1"/>
    <property type="molecule type" value="Genomic_DNA"/>
</dbReference>
<comment type="caution">
    <text evidence="1">The sequence shown here is derived from an EMBL/GenBank/DDBJ whole genome shotgun (WGS) entry which is preliminary data.</text>
</comment>
<protein>
    <submittedName>
        <fullName evidence="1">Uncharacterized protein</fullName>
    </submittedName>
</protein>
<evidence type="ECO:0000313" key="1">
    <source>
        <dbReference type="EMBL" id="MBT1708416.1"/>
    </source>
</evidence>
<accession>A0AAP2GPA3</accession>
<dbReference type="Proteomes" id="UP001319080">
    <property type="component" value="Unassembled WGS sequence"/>
</dbReference>
<dbReference type="RefSeq" id="WP_254084007.1">
    <property type="nucleotide sequence ID" value="NZ_JAHESE010000006.1"/>
</dbReference>